<evidence type="ECO:0000313" key="5">
    <source>
        <dbReference type="Proteomes" id="UP000619743"/>
    </source>
</evidence>
<keyword evidence="5" id="KW-1185">Reference proteome</keyword>
<dbReference type="InterPro" id="IPR051203">
    <property type="entry name" value="Polysaccharide_Synthase-Rel"/>
</dbReference>
<organism evidence="4 5">
    <name type="scientific">Neiella marina</name>
    <dbReference type="NCBI Taxonomy" id="508461"/>
    <lineage>
        <taxon>Bacteria</taxon>
        <taxon>Pseudomonadati</taxon>
        <taxon>Pseudomonadota</taxon>
        <taxon>Gammaproteobacteria</taxon>
        <taxon>Alteromonadales</taxon>
        <taxon>Echinimonadaceae</taxon>
        <taxon>Neiella</taxon>
    </lineage>
</organism>
<feature type="transmembrane region" description="Helical" evidence="2">
    <location>
        <begin position="20"/>
        <end position="39"/>
    </location>
</feature>
<keyword evidence="2" id="KW-0472">Membrane</keyword>
<accession>A0A8J2U5K2</accession>
<feature type="domain" description="Polysaccharide biosynthesis protein CapD-like" evidence="3">
    <location>
        <begin position="283"/>
        <end position="573"/>
    </location>
</feature>
<dbReference type="Gene3D" id="3.40.50.720">
    <property type="entry name" value="NAD(P)-binding Rossmann-like Domain"/>
    <property type="match status" value="2"/>
</dbReference>
<evidence type="ECO:0000259" key="3">
    <source>
        <dbReference type="Pfam" id="PF02719"/>
    </source>
</evidence>
<evidence type="ECO:0000313" key="4">
    <source>
        <dbReference type="EMBL" id="GGA79190.1"/>
    </source>
</evidence>
<evidence type="ECO:0000256" key="1">
    <source>
        <dbReference type="ARBA" id="ARBA00007430"/>
    </source>
</evidence>
<dbReference type="InterPro" id="IPR036291">
    <property type="entry name" value="NAD(P)-bd_dom_sf"/>
</dbReference>
<dbReference type="SUPFAM" id="SSF51735">
    <property type="entry name" value="NAD(P)-binding Rossmann-fold domains"/>
    <property type="match status" value="1"/>
</dbReference>
<dbReference type="InterPro" id="IPR003869">
    <property type="entry name" value="Polysac_CapD-like"/>
</dbReference>
<dbReference type="RefSeq" id="WP_229744718.1">
    <property type="nucleotide sequence ID" value="NZ_BMDX01000010.1"/>
</dbReference>
<feature type="transmembrane region" description="Helical" evidence="2">
    <location>
        <begin position="83"/>
        <end position="108"/>
    </location>
</feature>
<dbReference type="Pfam" id="PF02719">
    <property type="entry name" value="Polysacc_synt_2"/>
    <property type="match status" value="1"/>
</dbReference>
<feature type="transmembrane region" description="Helical" evidence="2">
    <location>
        <begin position="51"/>
        <end position="71"/>
    </location>
</feature>
<keyword evidence="2" id="KW-1133">Transmembrane helix</keyword>
<dbReference type="CDD" id="cd05237">
    <property type="entry name" value="UDP_invert_4-6DH_SDR_e"/>
    <property type="match status" value="1"/>
</dbReference>
<gene>
    <name evidence="4" type="ORF">GCM10011369_21410</name>
</gene>
<dbReference type="SUPFAM" id="SSF53335">
    <property type="entry name" value="S-adenosyl-L-methionine-dependent methyltransferases"/>
    <property type="match status" value="1"/>
</dbReference>
<sequence>MMNTDLLDRLPRRAKQLLVVGYDAFAMSLAFVAAFWLRLGWSSSELHLDHLLVLTTSIGLGIALASITGVYRAVTRFMTGSEWILSISCVILAATYMYVAGLLAEIFIPRSIPILFGALSVVMMSVPRVLLSVSFAQHRTMNKEKVVIFGVGSAGRQLVTALNAGIDYHPVAFVDEKQRFVGNTVLGLAVYSLAQLDKLKKRHGRIKVLLALPDTTADRRRELIHKIEPHALEVLQVPKMSDIVSGKHRIDELRPVKVEEVLGREPVKPIPELFERNIRNKVVMVTGAGGSIGSELCRQVLAQQPRVLIFFELCEFNLYQIDNELAKRAKEQGTMLVSVLGSVMDGKLMRNSMKQYRVDTVYHAAAYKHVPIVEANSMSGVRNNIFGTKEAAEAAIDCNVETYVLVSTDKAVRPTNVMGATKRFAELVLQALAQESHNTRFVMVRFGNVLDSSGSVMPLFKKQISQGGPITVTHPEIIRYFMTIPEAAQLVIQAGAMGTGGNVYVLDMGAPVRIVELAYKMVHLMGRSVKDERTPHGDIEIRFTGLRPGEKLYEELLIGEDTIDTQHPRIMSASEVSLPLSEVVPLLDKLEVALERHDGHQIKRILLEAPLAYDPSEPVMTLISGGDQKLAAVAN</sequence>
<reference evidence="5" key="1">
    <citation type="journal article" date="2019" name="Int. J. Syst. Evol. Microbiol.">
        <title>The Global Catalogue of Microorganisms (GCM) 10K type strain sequencing project: providing services to taxonomists for standard genome sequencing and annotation.</title>
        <authorList>
            <consortium name="The Broad Institute Genomics Platform"/>
            <consortium name="The Broad Institute Genome Sequencing Center for Infectious Disease"/>
            <person name="Wu L."/>
            <person name="Ma J."/>
        </authorList>
    </citation>
    <scope>NUCLEOTIDE SEQUENCE [LARGE SCALE GENOMIC DNA]</scope>
    <source>
        <strain evidence="5">CGMCC 1.10130</strain>
    </source>
</reference>
<dbReference type="AlphaFoldDB" id="A0A8J2U5K2"/>
<dbReference type="InterPro" id="IPR029063">
    <property type="entry name" value="SAM-dependent_MTases_sf"/>
</dbReference>
<comment type="similarity">
    <text evidence="1">Belongs to the polysaccharide synthase family.</text>
</comment>
<keyword evidence="2" id="KW-0812">Transmembrane</keyword>
<evidence type="ECO:0000256" key="2">
    <source>
        <dbReference type="SAM" id="Phobius"/>
    </source>
</evidence>
<dbReference type="EMBL" id="BMDX01000010">
    <property type="protein sequence ID" value="GGA79190.1"/>
    <property type="molecule type" value="Genomic_DNA"/>
</dbReference>
<proteinExistence type="inferred from homology"/>
<dbReference type="Proteomes" id="UP000619743">
    <property type="component" value="Unassembled WGS sequence"/>
</dbReference>
<dbReference type="PANTHER" id="PTHR43318:SF1">
    <property type="entry name" value="POLYSACCHARIDE BIOSYNTHESIS PROTEIN EPSC-RELATED"/>
    <property type="match status" value="1"/>
</dbReference>
<comment type="caution">
    <text evidence="4">The sequence shown here is derived from an EMBL/GenBank/DDBJ whole genome shotgun (WGS) entry which is preliminary data.</text>
</comment>
<name>A0A8J2U5K2_9GAMM</name>
<protein>
    <submittedName>
        <fullName evidence="4">PII uridylyl-transferase</fullName>
    </submittedName>
</protein>
<dbReference type="PANTHER" id="PTHR43318">
    <property type="entry name" value="UDP-N-ACETYLGLUCOSAMINE 4,6-DEHYDRATASE"/>
    <property type="match status" value="1"/>
</dbReference>